<keyword evidence="2" id="KW-1185">Reference proteome</keyword>
<reference evidence="1 2" key="1">
    <citation type="journal article" date="2019" name="Genome Biol. Evol.">
        <title>Insights into the evolution of the New World diploid cottons (Gossypium, subgenus Houzingenia) based on genome sequencing.</title>
        <authorList>
            <person name="Grover C.E."/>
            <person name="Arick M.A. 2nd"/>
            <person name="Thrash A."/>
            <person name="Conover J.L."/>
            <person name="Sanders W.S."/>
            <person name="Peterson D.G."/>
            <person name="Frelichowski J.E."/>
            <person name="Scheffler J.A."/>
            <person name="Scheffler B.E."/>
            <person name="Wendel J.F."/>
        </authorList>
    </citation>
    <scope>NUCLEOTIDE SEQUENCE [LARGE SCALE GENOMIC DNA]</scope>
    <source>
        <strain evidence="1">0</strain>
        <tissue evidence="1">Leaf</tissue>
    </source>
</reference>
<dbReference type="AlphaFoldDB" id="A0A7J9H5K2"/>
<evidence type="ECO:0000313" key="2">
    <source>
        <dbReference type="Proteomes" id="UP000593560"/>
    </source>
</evidence>
<feature type="non-terminal residue" evidence="1">
    <location>
        <position position="22"/>
    </location>
</feature>
<accession>A0A7J9H5K2</accession>
<protein>
    <submittedName>
        <fullName evidence="1">Uncharacterized protein</fullName>
    </submittedName>
</protein>
<dbReference type="Proteomes" id="UP000593560">
    <property type="component" value="Unassembled WGS sequence"/>
</dbReference>
<evidence type="ECO:0000313" key="1">
    <source>
        <dbReference type="EMBL" id="MBA0805089.1"/>
    </source>
</evidence>
<proteinExistence type="predicted"/>
<dbReference type="EMBL" id="JABFAD010000008">
    <property type="protein sequence ID" value="MBA0805089.1"/>
    <property type="molecule type" value="Genomic_DNA"/>
</dbReference>
<gene>
    <name evidence="1" type="ORF">Gohar_004633</name>
</gene>
<sequence>MENGFFDKVENNATVRIWSEIR</sequence>
<organism evidence="1 2">
    <name type="scientific">Gossypium harknessii</name>
    <dbReference type="NCBI Taxonomy" id="34285"/>
    <lineage>
        <taxon>Eukaryota</taxon>
        <taxon>Viridiplantae</taxon>
        <taxon>Streptophyta</taxon>
        <taxon>Embryophyta</taxon>
        <taxon>Tracheophyta</taxon>
        <taxon>Spermatophyta</taxon>
        <taxon>Magnoliopsida</taxon>
        <taxon>eudicotyledons</taxon>
        <taxon>Gunneridae</taxon>
        <taxon>Pentapetalae</taxon>
        <taxon>rosids</taxon>
        <taxon>malvids</taxon>
        <taxon>Malvales</taxon>
        <taxon>Malvaceae</taxon>
        <taxon>Malvoideae</taxon>
        <taxon>Gossypium</taxon>
    </lineage>
</organism>
<name>A0A7J9H5K2_9ROSI</name>
<comment type="caution">
    <text evidence="1">The sequence shown here is derived from an EMBL/GenBank/DDBJ whole genome shotgun (WGS) entry which is preliminary data.</text>
</comment>